<dbReference type="Proteomes" id="UP000198211">
    <property type="component" value="Unassembled WGS sequence"/>
</dbReference>
<gene>
    <name evidence="2" type="ORF">PHMEG_00038632</name>
</gene>
<comment type="caution">
    <text evidence="2">The sequence shown here is derived from an EMBL/GenBank/DDBJ whole genome shotgun (WGS) entry which is preliminary data.</text>
</comment>
<name>A0A225UHE4_9STRA</name>
<proteinExistence type="predicted"/>
<evidence type="ECO:0000313" key="3">
    <source>
        <dbReference type="Proteomes" id="UP000198211"/>
    </source>
</evidence>
<dbReference type="EMBL" id="NBNE01018175">
    <property type="protein sequence ID" value="OWY92393.1"/>
    <property type="molecule type" value="Genomic_DNA"/>
</dbReference>
<evidence type="ECO:0000313" key="2">
    <source>
        <dbReference type="EMBL" id="OWY92393.1"/>
    </source>
</evidence>
<organism evidence="2 3">
    <name type="scientific">Phytophthora megakarya</name>
    <dbReference type="NCBI Taxonomy" id="4795"/>
    <lineage>
        <taxon>Eukaryota</taxon>
        <taxon>Sar</taxon>
        <taxon>Stramenopiles</taxon>
        <taxon>Oomycota</taxon>
        <taxon>Peronosporomycetes</taxon>
        <taxon>Peronosporales</taxon>
        <taxon>Peronosporaceae</taxon>
        <taxon>Phytophthora</taxon>
    </lineage>
</organism>
<evidence type="ECO:0000256" key="1">
    <source>
        <dbReference type="SAM" id="MobiDB-lite"/>
    </source>
</evidence>
<feature type="region of interest" description="Disordered" evidence="1">
    <location>
        <begin position="1"/>
        <end position="34"/>
    </location>
</feature>
<dbReference type="AlphaFoldDB" id="A0A225UHE4"/>
<accession>A0A225UHE4</accession>
<protein>
    <submittedName>
        <fullName evidence="2">Uncharacterized protein</fullName>
    </submittedName>
</protein>
<keyword evidence="3" id="KW-1185">Reference proteome</keyword>
<sequence length="120" mass="13458">MSPEEAGSDDGSKDNNSGDDYHEATLSAHRNQMKITFPTKNKRLPAAVEELGYPYDTVHGWLGASHCKKLGKTTKRQGRKKLSSHSCPCHFHEGHSSGGRYKMRHTSVQAKIELHRRQTT</sequence>
<reference evidence="3" key="1">
    <citation type="submission" date="2017-03" db="EMBL/GenBank/DDBJ databases">
        <title>Phytopthora megakarya and P. palmivora, two closely related causual agents of cacao black pod achieved similar genome size and gene model numbers by different mechanisms.</title>
        <authorList>
            <person name="Ali S."/>
            <person name="Shao J."/>
            <person name="Larry D.J."/>
            <person name="Kronmiller B."/>
            <person name="Shen D."/>
            <person name="Strem M.D."/>
            <person name="Melnick R.L."/>
            <person name="Guiltinan M.J."/>
            <person name="Tyler B.M."/>
            <person name="Meinhardt L.W."/>
            <person name="Bailey B.A."/>
        </authorList>
    </citation>
    <scope>NUCLEOTIDE SEQUENCE [LARGE SCALE GENOMIC DNA]</scope>
    <source>
        <strain evidence="3">zdho120</strain>
    </source>
</reference>